<dbReference type="SMART" id="SM00237">
    <property type="entry name" value="Calx_beta"/>
    <property type="match status" value="3"/>
</dbReference>
<dbReference type="EMBL" id="PDHS01000520">
    <property type="protein sequence ID" value="MQM32412.1"/>
    <property type="molecule type" value="Genomic_DNA"/>
</dbReference>
<dbReference type="InterPro" id="IPR038081">
    <property type="entry name" value="CalX-like_sf"/>
</dbReference>
<evidence type="ECO:0000256" key="2">
    <source>
        <dbReference type="ARBA" id="ARBA00022737"/>
    </source>
</evidence>
<evidence type="ECO:0000313" key="5">
    <source>
        <dbReference type="EMBL" id="MQM32412.1"/>
    </source>
</evidence>
<dbReference type="InterPro" id="IPR026919">
    <property type="entry name" value="ADGRV1"/>
</dbReference>
<name>A0A6A7RZN8_9PROT</name>
<dbReference type="Gene3D" id="2.60.40.2030">
    <property type="match status" value="5"/>
</dbReference>
<accession>A0A6A7RZN8</accession>
<keyword evidence="2" id="KW-0677">Repeat</keyword>
<dbReference type="GO" id="GO:0004930">
    <property type="term" value="F:G protein-coupled receptor activity"/>
    <property type="evidence" value="ECO:0007669"/>
    <property type="project" value="InterPro"/>
</dbReference>
<gene>
    <name evidence="5" type="ORF">CRU78_18750</name>
</gene>
<dbReference type="InterPro" id="IPR003644">
    <property type="entry name" value="Calx_beta"/>
</dbReference>
<evidence type="ECO:0000256" key="3">
    <source>
        <dbReference type="ARBA" id="ARBA00022837"/>
    </source>
</evidence>
<feature type="non-terminal residue" evidence="5">
    <location>
        <position position="1193"/>
    </location>
</feature>
<dbReference type="PANTHER" id="PTHR46682">
    <property type="entry name" value="ADHESION G-PROTEIN COUPLED RECEPTOR V1"/>
    <property type="match status" value="1"/>
</dbReference>
<dbReference type="PANTHER" id="PTHR46682:SF1">
    <property type="entry name" value="ADHESION G-PROTEIN COUPLED RECEPTOR V1"/>
    <property type="match status" value="1"/>
</dbReference>
<keyword evidence="1" id="KW-0732">Signal</keyword>
<dbReference type="Proteomes" id="UP000342300">
    <property type="component" value="Unassembled WGS sequence"/>
</dbReference>
<dbReference type="SMART" id="SM00216">
    <property type="entry name" value="VWD"/>
    <property type="match status" value="1"/>
</dbReference>
<feature type="domain" description="VWFD" evidence="4">
    <location>
        <begin position="543"/>
        <end position="732"/>
    </location>
</feature>
<dbReference type="SUPFAM" id="SSF141072">
    <property type="entry name" value="CalX-like"/>
    <property type="match status" value="5"/>
</dbReference>
<dbReference type="AlphaFoldDB" id="A0A6A7RZN8"/>
<dbReference type="InterPro" id="IPR001846">
    <property type="entry name" value="VWF_type-D"/>
</dbReference>
<evidence type="ECO:0000259" key="4">
    <source>
        <dbReference type="PROSITE" id="PS51233"/>
    </source>
</evidence>
<organism evidence="5 6">
    <name type="scientific">Candidatus Accumulibacter phosphatis</name>
    <dbReference type="NCBI Taxonomy" id="327160"/>
    <lineage>
        <taxon>Bacteria</taxon>
        <taxon>Pseudomonadati</taxon>
        <taxon>Pseudomonadota</taxon>
        <taxon>Betaproteobacteria</taxon>
        <taxon>Candidatus Accumulibacter</taxon>
    </lineage>
</organism>
<dbReference type="Pfam" id="PF03160">
    <property type="entry name" value="Calx-beta"/>
    <property type="match status" value="5"/>
</dbReference>
<protein>
    <recommendedName>
        <fullName evidence="4">VWFD domain-containing protein</fullName>
    </recommendedName>
</protein>
<dbReference type="GO" id="GO:0016020">
    <property type="term" value="C:membrane"/>
    <property type="evidence" value="ECO:0007669"/>
    <property type="project" value="InterPro"/>
</dbReference>
<evidence type="ECO:0000313" key="6">
    <source>
        <dbReference type="Proteomes" id="UP000342300"/>
    </source>
</evidence>
<keyword evidence="3" id="KW-0106">Calcium</keyword>
<dbReference type="Pfam" id="PF00094">
    <property type="entry name" value="VWD"/>
    <property type="match status" value="1"/>
</dbReference>
<reference evidence="5 6" key="1">
    <citation type="submission" date="2017-09" db="EMBL/GenBank/DDBJ databases">
        <title>Metagenomic Analysis Reveals Denitrifying Candidatus Accumulibacter and Flanking Population as a Source of N2O.</title>
        <authorList>
            <person name="Gao H."/>
            <person name="Mao Y."/>
            <person name="Zhao X."/>
            <person name="Liu W.-T."/>
            <person name="Zhang T."/>
            <person name="Wells G."/>
        </authorList>
    </citation>
    <scope>NUCLEOTIDE SEQUENCE [LARGE SCALE GENOMIC DNA]</scope>
    <source>
        <strain evidence="5">CANDO_2_IC</strain>
    </source>
</reference>
<evidence type="ECO:0000256" key="1">
    <source>
        <dbReference type="ARBA" id="ARBA00022729"/>
    </source>
</evidence>
<feature type="non-terminal residue" evidence="5">
    <location>
        <position position="1"/>
    </location>
</feature>
<dbReference type="PROSITE" id="PS51233">
    <property type="entry name" value="VWFD"/>
    <property type="match status" value="1"/>
</dbReference>
<proteinExistence type="predicted"/>
<sequence>YNDSIDALSGTLTFAANETSKTITLDVTDDLVPEATESFTVELSGASNATISRAVAIGTILDNDLAELAIADATATEGDPGGPATTTISFTVTRSGDNGSPSTVTYSVAPASASNPDDYNDSIDALSGTLTFAANETSKTITLDVTDDLLPEDTENFTVTLNGASNATISRAVATGTIIDNDLPELAIADATATEGDPGGPATTISFTVTRSGDNGSPSTVTYSVAPASASNPDDYNNSIDALSGTLTFAANETSKTITLDVTDDLLPEDTENFTVTLNGASNATISRAVATGTIIDNDEAIPLPVLAIADATATEGDPGGPATTISFTVTRSGDNGSASTVTYSVAPASASNPDDYNDSIDALSGTLTFAANETSKTITLDVTDDRVPEATESLTVELSGASNATISRAVAMGTIIDDDAVPPLPTLSIADATNTEGNVLAFVVSVDIADPNNPITATYTIDFSPAGLGFADQSDLAPLTPLTGTATILAGQTSVLISVGSFDDQLIEGTESFTVRLSNVSANAQPGDLQATGTIVDNEQLECGYSWGDPHYVTADGLIYDMQACGEFVLVETRNVSDPSPLTVQTRTAMYGPNVSVNTAVATLVDGHRVTIDTLETEPLRIDGRVTTIESGDSVALGGGQIQYDAGVYSIVFPTQERLIVTDRGSYVDVRLCALADRPDGSLHGLLGNFDGNAANDLATRGGTVLPTQPTFAQLYDTFANSWRITQAESLFDYRAGESTATFSGDNCPIQKTTRASLPADKVAEAIALLDAAGITDPALHEAAILDYAVTCDPSFINSAGQAGVPSESVKVIDPTIIWTNGGQIIIGIPDSPSQFDIGTSASTPAGVNWTGAAASDKWSESGNWSPDAPASTDAVVFDAIDADGTNIVDQDFAIAALLYTGEVATGTGAADHITDFDEGSTLAVSGNATIGANNSQSRVNLTVANGTAVVAHVTELNVGINSAGSGGITGNLTVTSGASLNASDADELSVGRVANVGWQAQADGSLVLGADSVIDLGAVAAPATLNIGWNESTGDAGFFGDYANVSRATGLLNATQGTLNAQLSELNVGTTAGRGTAEGTLIMGENAAITTLIANIGMGGTPEGGATGTLDVRGGSLTFAGAGTSLNFGSGSLIIADGVSLTVGDAADRLGHLRIGYNASGVDLADTAIDQTNDRFTAYVADELSVGRVAN</sequence>
<comment type="caution">
    <text evidence="5">The sequence shown here is derived from an EMBL/GenBank/DDBJ whole genome shotgun (WGS) entry which is preliminary data.</text>
</comment>